<comment type="subcellular location">
    <subcellularLocation>
        <location evidence="1">Cell outer membrane</location>
    </subcellularLocation>
</comment>
<proteinExistence type="inferred from homology"/>
<keyword evidence="5" id="KW-0998">Cell outer membrane</keyword>
<keyword evidence="3" id="KW-0732">Signal</keyword>
<dbReference type="PANTHER" id="PTHR38776:SF1">
    <property type="entry name" value="MLTA-INTERACTING PROTEIN-RELATED"/>
    <property type="match status" value="1"/>
</dbReference>
<dbReference type="Pfam" id="PF06629">
    <property type="entry name" value="MipA"/>
    <property type="match status" value="1"/>
</dbReference>
<evidence type="ECO:0000256" key="2">
    <source>
        <dbReference type="ARBA" id="ARBA00005722"/>
    </source>
</evidence>
<dbReference type="PANTHER" id="PTHR38776">
    <property type="entry name" value="MLTA-INTERACTING PROTEIN-RELATED"/>
    <property type="match status" value="1"/>
</dbReference>
<keyword evidence="7" id="KW-1185">Reference proteome</keyword>
<gene>
    <name evidence="6" type="ORF">PAUR_a1529</name>
</gene>
<protein>
    <submittedName>
        <fullName evidence="6">Outer membrane protein</fullName>
    </submittedName>
</protein>
<evidence type="ECO:0000313" key="7">
    <source>
        <dbReference type="Proteomes" id="UP000615755"/>
    </source>
</evidence>
<evidence type="ECO:0000256" key="3">
    <source>
        <dbReference type="ARBA" id="ARBA00022729"/>
    </source>
</evidence>
<evidence type="ECO:0000313" key="6">
    <source>
        <dbReference type="EMBL" id="MBE0368024.1"/>
    </source>
</evidence>
<dbReference type="Proteomes" id="UP000615755">
    <property type="component" value="Unassembled WGS sequence"/>
</dbReference>
<evidence type="ECO:0000256" key="4">
    <source>
        <dbReference type="ARBA" id="ARBA00023136"/>
    </source>
</evidence>
<evidence type="ECO:0000256" key="1">
    <source>
        <dbReference type="ARBA" id="ARBA00004442"/>
    </source>
</evidence>
<evidence type="ECO:0000256" key="5">
    <source>
        <dbReference type="ARBA" id="ARBA00023237"/>
    </source>
</evidence>
<dbReference type="InterPro" id="IPR010583">
    <property type="entry name" value="MipA"/>
</dbReference>
<sequence>MIPIVGLQYGNFSLLGPRASYQFFANQTLEISAVANLRFDGYEQADSDIFKGMEDRDMSFDAGVEAEIDTQFGEFGVEFTHDISSTHKGYQLSASYGVPFMLNNGRIMPYIGANYQSDDLVDYYFGVMQNETISTRQFYQPGATTSFEIGVNSTWMFNKKHMIKADISYLSYGSDIKDSPLIDKSGSAQILVGYAYVF</sequence>
<keyword evidence="4" id="KW-0472">Membrane</keyword>
<comment type="similarity">
    <text evidence="2">Belongs to the MipA/OmpV family.</text>
</comment>
<accession>A0ABR9EAK9</accession>
<dbReference type="EMBL" id="AQGV01000012">
    <property type="protein sequence ID" value="MBE0368024.1"/>
    <property type="molecule type" value="Genomic_DNA"/>
</dbReference>
<name>A0ABR9EAK9_9GAMM</name>
<comment type="caution">
    <text evidence="6">The sequence shown here is derived from an EMBL/GenBank/DDBJ whole genome shotgun (WGS) entry which is preliminary data.</text>
</comment>
<reference evidence="6 7" key="1">
    <citation type="submission" date="2015-03" db="EMBL/GenBank/DDBJ databases">
        <title>Genome sequence of Pseudoalteromonas aurantia.</title>
        <authorList>
            <person name="Xie B.-B."/>
            <person name="Rong J.-C."/>
            <person name="Qin Q.-L."/>
            <person name="Zhang Y.-Z."/>
        </authorList>
    </citation>
    <scope>NUCLEOTIDE SEQUENCE [LARGE SCALE GENOMIC DNA]</scope>
    <source>
        <strain evidence="6 7">208</strain>
    </source>
</reference>
<organism evidence="6 7">
    <name type="scientific">Pseudoalteromonas aurantia 208</name>
    <dbReference type="NCBI Taxonomy" id="1314867"/>
    <lineage>
        <taxon>Bacteria</taxon>
        <taxon>Pseudomonadati</taxon>
        <taxon>Pseudomonadota</taxon>
        <taxon>Gammaproteobacteria</taxon>
        <taxon>Alteromonadales</taxon>
        <taxon>Pseudoalteromonadaceae</taxon>
        <taxon>Pseudoalteromonas</taxon>
    </lineage>
</organism>